<evidence type="ECO:0000256" key="1">
    <source>
        <dbReference type="SAM" id="Phobius"/>
    </source>
</evidence>
<dbReference type="AlphaFoldDB" id="A0A1U7HKI5"/>
<feature type="transmembrane region" description="Helical" evidence="1">
    <location>
        <begin position="6"/>
        <end position="23"/>
    </location>
</feature>
<evidence type="ECO:0000313" key="3">
    <source>
        <dbReference type="Proteomes" id="UP000186868"/>
    </source>
</evidence>
<keyword evidence="1" id="KW-1133">Transmembrane helix</keyword>
<dbReference type="EMBL" id="MRCB01000007">
    <property type="protein sequence ID" value="OKH24096.1"/>
    <property type="molecule type" value="Genomic_DNA"/>
</dbReference>
<keyword evidence="1" id="KW-0812">Transmembrane</keyword>
<keyword evidence="1" id="KW-0472">Membrane</keyword>
<accession>A0A1U7HKI5</accession>
<reference evidence="2 3" key="1">
    <citation type="submission" date="2016-11" db="EMBL/GenBank/DDBJ databases">
        <title>Draft Genome Sequences of Nine Cyanobacterial Strains from Diverse Habitats.</title>
        <authorList>
            <person name="Zhu T."/>
            <person name="Hou S."/>
            <person name="Lu X."/>
            <person name="Hess W.R."/>
        </authorList>
    </citation>
    <scope>NUCLEOTIDE SEQUENCE [LARGE SCALE GENOMIC DNA]</scope>
    <source>
        <strain evidence="2 3">NIES-593</strain>
    </source>
</reference>
<feature type="transmembrane region" description="Helical" evidence="1">
    <location>
        <begin position="60"/>
        <end position="80"/>
    </location>
</feature>
<evidence type="ECO:0000313" key="2">
    <source>
        <dbReference type="EMBL" id="OKH24096.1"/>
    </source>
</evidence>
<comment type="caution">
    <text evidence="2">The sequence shown here is derived from an EMBL/GenBank/DDBJ whole genome shotgun (WGS) entry which is preliminary data.</text>
</comment>
<name>A0A1U7HKI5_9CYAN</name>
<keyword evidence="3" id="KW-1185">Reference proteome</keyword>
<dbReference type="STRING" id="1921803.NIES593_07995"/>
<organism evidence="2 3">
    <name type="scientific">Hydrococcus rivularis NIES-593</name>
    <dbReference type="NCBI Taxonomy" id="1921803"/>
    <lineage>
        <taxon>Bacteria</taxon>
        <taxon>Bacillati</taxon>
        <taxon>Cyanobacteriota</taxon>
        <taxon>Cyanophyceae</taxon>
        <taxon>Pleurocapsales</taxon>
        <taxon>Hydrococcaceae</taxon>
        <taxon>Hydrococcus</taxon>
    </lineage>
</organism>
<dbReference type="Proteomes" id="UP000186868">
    <property type="component" value="Unassembled WGS sequence"/>
</dbReference>
<proteinExistence type="predicted"/>
<gene>
    <name evidence="2" type="ORF">NIES593_07995</name>
</gene>
<protein>
    <submittedName>
        <fullName evidence="2">Uncharacterized protein</fullName>
    </submittedName>
</protein>
<sequence>MDFGFWRIWILVAVVLEINSSGVRRLRSADFGEAAARSRNRFRENGGFWMKGFWIGKPFLLLRLNCVNSSVAFLFQIGIITR</sequence>